<protein>
    <recommendedName>
        <fullName evidence="3">CopG family transcriptional regulator</fullName>
    </recommendedName>
</protein>
<dbReference type="Gene3D" id="1.10.1220.10">
    <property type="entry name" value="Met repressor-like"/>
    <property type="match status" value="1"/>
</dbReference>
<dbReference type="SUPFAM" id="SSF47598">
    <property type="entry name" value="Ribbon-helix-helix"/>
    <property type="match status" value="1"/>
</dbReference>
<gene>
    <name evidence="1" type="ordered locus">Rta_36780</name>
</gene>
<dbReference type="STRING" id="365046.Rta_36780"/>
<organism evidence="1 2">
    <name type="scientific">Ramlibacter tataouinensis (strain ATCC BAA-407 / DSM 14655 / LMG 21543 / TTB310)</name>
    <dbReference type="NCBI Taxonomy" id="365046"/>
    <lineage>
        <taxon>Bacteria</taxon>
        <taxon>Pseudomonadati</taxon>
        <taxon>Pseudomonadota</taxon>
        <taxon>Betaproteobacteria</taxon>
        <taxon>Burkholderiales</taxon>
        <taxon>Comamonadaceae</taxon>
        <taxon>Ramlibacter</taxon>
    </lineage>
</organism>
<dbReference type="eggNOG" id="COG3905">
    <property type="taxonomic scope" value="Bacteria"/>
</dbReference>
<reference evidence="2" key="1">
    <citation type="submission" date="2006-01" db="EMBL/GenBank/DDBJ databases">
        <title>Genome of the cyst-dividing bacterium Ramlibacter tataouinensis.</title>
        <authorList>
            <person name="Barakat M."/>
            <person name="Ortet P."/>
            <person name="De Luca G."/>
            <person name="Jourlin-Castelli C."/>
            <person name="Ansaldi M."/>
            <person name="Py B."/>
            <person name="Fichant G."/>
            <person name="Coutinho P."/>
            <person name="Voulhoux R."/>
            <person name="Bastien O."/>
            <person name="Roy S."/>
            <person name="Marechal E."/>
            <person name="Henrissat B."/>
            <person name="Quentin Y."/>
            <person name="Noirot P."/>
            <person name="Filloux A."/>
            <person name="Mejean V."/>
            <person name="DuBow M."/>
            <person name="Barras F."/>
            <person name="Heulin T."/>
        </authorList>
    </citation>
    <scope>NUCLEOTIDE SEQUENCE [LARGE SCALE GENOMIC DNA]</scope>
    <source>
        <strain evidence="2">ATCC BAA-407 / DSM 14655 / LMG 21543 / TTB310</strain>
    </source>
</reference>
<dbReference type="PATRIC" id="fig|365046.3.peg.3769"/>
<evidence type="ECO:0008006" key="3">
    <source>
        <dbReference type="Google" id="ProtNLM"/>
    </source>
</evidence>
<dbReference type="InterPro" id="IPR010985">
    <property type="entry name" value="Ribbon_hlx_hlx"/>
</dbReference>
<evidence type="ECO:0000313" key="2">
    <source>
        <dbReference type="Proteomes" id="UP000008385"/>
    </source>
</evidence>
<dbReference type="EMBL" id="CP000245">
    <property type="protein sequence ID" value="AEG94794.1"/>
    <property type="molecule type" value="Genomic_DNA"/>
</dbReference>
<dbReference type="RefSeq" id="WP_013903022.1">
    <property type="nucleotide sequence ID" value="NC_015677.1"/>
</dbReference>
<reference evidence="1 2" key="2">
    <citation type="journal article" date="2011" name="PLoS ONE">
        <title>The Cyst-Dividing Bacterium Ramlibacter tataouinensis TTB310 Genome Reveals a Well-Stocked Toolbox for Adaptation to a Desert Environment.</title>
        <authorList>
            <person name="De Luca G."/>
            <person name="Barakat M."/>
            <person name="Ortet P."/>
            <person name="Fochesato S."/>
            <person name="Jourlin-Castelli C."/>
            <person name="Ansaldi M."/>
            <person name="Py B."/>
            <person name="Fichant G."/>
            <person name="Coutinho P.M."/>
            <person name="Voulhoux R."/>
            <person name="Bastien O."/>
            <person name="Marechal E."/>
            <person name="Henrissat B."/>
            <person name="Quentin Y."/>
            <person name="Noirot P."/>
            <person name="Filloux A."/>
            <person name="Mejean V."/>
            <person name="Dubow M.S."/>
            <person name="Barras F."/>
            <person name="Barbe V."/>
            <person name="Weissenbach J."/>
            <person name="Mihalcescu I."/>
            <person name="Vermeglio A."/>
            <person name="Achouak W."/>
            <person name="Heulin T."/>
        </authorList>
    </citation>
    <scope>NUCLEOTIDE SEQUENCE [LARGE SCALE GENOMIC DNA]</scope>
    <source>
        <strain evidence="2">ATCC BAA-407 / DSM 14655 / LMG 21543 / TTB310</strain>
    </source>
</reference>
<dbReference type="Proteomes" id="UP000008385">
    <property type="component" value="Chromosome"/>
</dbReference>
<dbReference type="GO" id="GO:0006355">
    <property type="term" value="P:regulation of DNA-templated transcription"/>
    <property type="evidence" value="ECO:0007669"/>
    <property type="project" value="InterPro"/>
</dbReference>
<proteinExistence type="predicted"/>
<accession>F5Y226</accession>
<dbReference type="InterPro" id="IPR013321">
    <property type="entry name" value="Arc_rbn_hlx_hlx"/>
</dbReference>
<keyword evidence="2" id="KW-1185">Reference proteome</keyword>
<name>F5Y226_RAMTT</name>
<evidence type="ECO:0000313" key="1">
    <source>
        <dbReference type="EMBL" id="AEG94794.1"/>
    </source>
</evidence>
<dbReference type="KEGG" id="rta:Rta_36780"/>
<dbReference type="OrthoDB" id="7062343at2"/>
<dbReference type="HOGENOM" id="CLU_155311_3_0_4"/>
<sequence>MSTATLRLDDQLRERIARIASATDQTPHSFMVQALAEKVDEAEWKLAMQQEADRRHQALQAGEPGVEWHEMRTWVQQRLKEEQAKRRAPKARR</sequence>
<dbReference type="AlphaFoldDB" id="F5Y226"/>